<comment type="caution">
    <text evidence="1">The sequence shown here is derived from an EMBL/GenBank/DDBJ whole genome shotgun (WGS) entry which is preliminary data.</text>
</comment>
<protein>
    <recommendedName>
        <fullName evidence="3">DUF222 domain-containing protein</fullName>
    </recommendedName>
</protein>
<name>A0ABP8X0N5_9ACTN</name>
<evidence type="ECO:0000313" key="1">
    <source>
        <dbReference type="EMBL" id="GAA4696934.1"/>
    </source>
</evidence>
<accession>A0ABP8X0N5</accession>
<evidence type="ECO:0008006" key="3">
    <source>
        <dbReference type="Google" id="ProtNLM"/>
    </source>
</evidence>
<gene>
    <name evidence="1" type="ORF">GCM10023349_10810</name>
</gene>
<keyword evidence="2" id="KW-1185">Reference proteome</keyword>
<dbReference type="Proteomes" id="UP001499974">
    <property type="component" value="Unassembled WGS sequence"/>
</dbReference>
<reference evidence="2" key="1">
    <citation type="journal article" date="2019" name="Int. J. Syst. Evol. Microbiol.">
        <title>The Global Catalogue of Microorganisms (GCM) 10K type strain sequencing project: providing services to taxonomists for standard genome sequencing and annotation.</title>
        <authorList>
            <consortium name="The Broad Institute Genomics Platform"/>
            <consortium name="The Broad Institute Genome Sequencing Center for Infectious Disease"/>
            <person name="Wu L."/>
            <person name="Ma J."/>
        </authorList>
    </citation>
    <scope>NUCLEOTIDE SEQUENCE [LARGE SCALE GENOMIC DNA]</scope>
    <source>
        <strain evidence="2">JCM 18531</strain>
    </source>
</reference>
<evidence type="ECO:0000313" key="2">
    <source>
        <dbReference type="Proteomes" id="UP001499974"/>
    </source>
</evidence>
<dbReference type="EMBL" id="BAABKM010000002">
    <property type="protein sequence ID" value="GAA4696934.1"/>
    <property type="molecule type" value="Genomic_DNA"/>
</dbReference>
<dbReference type="RefSeq" id="WP_345520021.1">
    <property type="nucleotide sequence ID" value="NZ_BAABKM010000002.1"/>
</dbReference>
<proteinExistence type="predicted"/>
<sequence>MTWTSFHRRGEVLRDVTASANRRRDGHLPMELTGVAETFGDELTLLAALQLRWHTRLAGRIERELLAEPMELEDAVVAAWHTTADELPGVLAILDRERTAPSTPEISEALAKAAAKEHTLLAMMSGRVSTPDATAARIGAEIEDRARATYVVAPVPVAEPSGFLHRLKAVVAA</sequence>
<organism evidence="1 2">
    <name type="scientific">Nocardioides conyzicola</name>
    <dbReference type="NCBI Taxonomy" id="1651781"/>
    <lineage>
        <taxon>Bacteria</taxon>
        <taxon>Bacillati</taxon>
        <taxon>Actinomycetota</taxon>
        <taxon>Actinomycetes</taxon>
        <taxon>Propionibacteriales</taxon>
        <taxon>Nocardioidaceae</taxon>
        <taxon>Nocardioides</taxon>
    </lineage>
</organism>